<evidence type="ECO:0000256" key="1">
    <source>
        <dbReference type="ARBA" id="ARBA00023118"/>
    </source>
</evidence>
<dbReference type="AlphaFoldDB" id="A0A7W8QIJ6"/>
<dbReference type="GO" id="GO:0043571">
    <property type="term" value="P:maintenance of CRISPR repeat elements"/>
    <property type="evidence" value="ECO:0007669"/>
    <property type="project" value="InterPro"/>
</dbReference>
<reference evidence="3 4" key="1">
    <citation type="submission" date="2020-08" db="EMBL/GenBank/DDBJ databases">
        <title>Sequencing the genomes of 1000 actinobacteria strains.</title>
        <authorList>
            <person name="Klenk H.-P."/>
        </authorList>
    </citation>
    <scope>NUCLEOTIDE SEQUENCE [LARGE SCALE GENOMIC DNA]</scope>
    <source>
        <strain evidence="3 4">DSM 44551</strain>
    </source>
</reference>
<dbReference type="GO" id="GO:0051607">
    <property type="term" value="P:defense response to virus"/>
    <property type="evidence" value="ECO:0007669"/>
    <property type="project" value="UniProtKB-KW"/>
</dbReference>
<dbReference type="RefSeq" id="WP_184389861.1">
    <property type="nucleotide sequence ID" value="NZ_BAAAJD010000127.1"/>
</dbReference>
<dbReference type="Proteomes" id="UP000572635">
    <property type="component" value="Unassembled WGS sequence"/>
</dbReference>
<proteinExistence type="predicted"/>
<dbReference type="Gene3D" id="3.30.70.2660">
    <property type="match status" value="1"/>
</dbReference>
<dbReference type="CDD" id="cd09756">
    <property type="entry name" value="Cas5_I-E"/>
    <property type="match status" value="1"/>
</dbReference>
<evidence type="ECO:0000313" key="4">
    <source>
        <dbReference type="Proteomes" id="UP000572635"/>
    </source>
</evidence>
<gene>
    <name evidence="3" type="ORF">HDA36_001125</name>
</gene>
<protein>
    <submittedName>
        <fullName evidence="3">CRISPR system Cascade subunit CasD</fullName>
    </submittedName>
</protein>
<dbReference type="NCBIfam" id="TIGR02593">
    <property type="entry name" value="CRISPR_cas5"/>
    <property type="match status" value="1"/>
</dbReference>
<feature type="region of interest" description="Disordered" evidence="2">
    <location>
        <begin position="215"/>
        <end position="237"/>
    </location>
</feature>
<sequence>MSVLLLQLAGPLQSWGASSRFARRSTENAPTKSGLIGLLAAAQGRSRGDGLGDLAGLRFGVRADQPGVRVRDFQTAHHADTGEAMPVSERFYLADAVFLAAFEGDGALLEELHEALNDPVYLPYLGRRSCPPARSIPLGVREGGLEDALNGHRWLAAEWYQEKRKREPEVELGAWIDVREGETAHHELRDLPLSFAPEHRRYAMRGLEYTRVTVANPQGAPPPPVPAHDPIAALGGE</sequence>
<dbReference type="InterPro" id="IPR021124">
    <property type="entry name" value="CRISPR-assoc_prot_Cas5"/>
</dbReference>
<dbReference type="EMBL" id="JACHDB010000001">
    <property type="protein sequence ID" value="MBB5431041.1"/>
    <property type="molecule type" value="Genomic_DNA"/>
</dbReference>
<dbReference type="GO" id="GO:0003723">
    <property type="term" value="F:RNA binding"/>
    <property type="evidence" value="ECO:0007669"/>
    <property type="project" value="InterPro"/>
</dbReference>
<dbReference type="Pfam" id="PF09704">
    <property type="entry name" value="Cas_Cas5d"/>
    <property type="match status" value="1"/>
</dbReference>
<keyword evidence="4" id="KW-1185">Reference proteome</keyword>
<keyword evidence="1" id="KW-0051">Antiviral defense</keyword>
<comment type="caution">
    <text evidence="3">The sequence shown here is derived from an EMBL/GenBank/DDBJ whole genome shotgun (WGS) entry which is preliminary data.</text>
</comment>
<name>A0A7W8QIJ6_9ACTN</name>
<evidence type="ECO:0000256" key="2">
    <source>
        <dbReference type="SAM" id="MobiDB-lite"/>
    </source>
</evidence>
<feature type="compositionally biased region" description="Low complexity" evidence="2">
    <location>
        <begin position="228"/>
        <end position="237"/>
    </location>
</feature>
<organism evidence="3 4">
    <name type="scientific">Nocardiopsis composta</name>
    <dbReference type="NCBI Taxonomy" id="157465"/>
    <lineage>
        <taxon>Bacteria</taxon>
        <taxon>Bacillati</taxon>
        <taxon>Actinomycetota</taxon>
        <taxon>Actinomycetes</taxon>
        <taxon>Streptosporangiales</taxon>
        <taxon>Nocardiopsidaceae</taxon>
        <taxon>Nocardiopsis</taxon>
    </lineage>
</organism>
<accession>A0A7W8QIJ6</accession>
<dbReference type="InterPro" id="IPR010147">
    <property type="entry name" value="CRISPR-assoc_prot_CasD"/>
</dbReference>
<dbReference type="InterPro" id="IPR013422">
    <property type="entry name" value="CRISPR-assoc_prot_Cas5_N"/>
</dbReference>
<dbReference type="NCBIfam" id="TIGR01868">
    <property type="entry name" value="casD_Cas5e"/>
    <property type="match status" value="1"/>
</dbReference>
<evidence type="ECO:0000313" key="3">
    <source>
        <dbReference type="EMBL" id="MBB5431041.1"/>
    </source>
</evidence>